<sequence>MTNEIIAIKSEHSGCVEIASLENEKNLERIECRNIPNDDLRAERVKFSAHSRPIQSYQDMEYKEIINDNTSGLFRRLKKRLHIRDLTFCKSKQKIKAIEPSSPSYGLNSTLNVTQSQLPIIFFNEKKNSLSNVVHNLTNEANGYLNGTPNQSQSDSIDGEDRLQEEPEYISSAIGNTAEPQASCSAKSGDVSLDIEGKNEKKFNLTEELLRLSKYGWYWGPISRDEADSKLTNEPDGAFLVRDSSADKYLLTLSFKSSGKLLHTRVEHSGGLFSLYYHPECERFSSVVALINHSMSFSQSAVYCYSRPRYPGHPAFPVRLTKPVSRFTQVRSLQYLCRFVIRQNTRVDNIDKLPLPETIRGYIEEAHY</sequence>
<evidence type="ECO:0000256" key="5">
    <source>
        <dbReference type="PROSITE-ProRule" id="PRU00191"/>
    </source>
</evidence>
<keyword evidence="3" id="KW-0833">Ubl conjugation pathway</keyword>
<evidence type="ECO:0000256" key="6">
    <source>
        <dbReference type="SAM" id="MobiDB-lite"/>
    </source>
</evidence>
<dbReference type="SMART" id="SM00253">
    <property type="entry name" value="SOCS"/>
    <property type="match status" value="1"/>
</dbReference>
<dbReference type="SMART" id="SM00969">
    <property type="entry name" value="SOCS_box"/>
    <property type="match status" value="1"/>
</dbReference>
<dbReference type="SUPFAM" id="SSF55550">
    <property type="entry name" value="SH2 domain"/>
    <property type="match status" value="1"/>
</dbReference>
<gene>
    <name evidence="10" type="primary">LOC107221017</name>
</gene>
<evidence type="ECO:0000313" key="9">
    <source>
        <dbReference type="Proteomes" id="UP000829291"/>
    </source>
</evidence>
<evidence type="ECO:0000313" key="10">
    <source>
        <dbReference type="RefSeq" id="XP_046588453.1"/>
    </source>
</evidence>
<dbReference type="InterPro" id="IPR036036">
    <property type="entry name" value="SOCS_box-like_dom_sf"/>
</dbReference>
<dbReference type="Pfam" id="PF07525">
    <property type="entry name" value="SOCS_box"/>
    <property type="match status" value="1"/>
</dbReference>
<feature type="region of interest" description="Disordered" evidence="6">
    <location>
        <begin position="142"/>
        <end position="164"/>
    </location>
</feature>
<keyword evidence="1" id="KW-0341">Growth regulation</keyword>
<dbReference type="InterPro" id="IPR036860">
    <property type="entry name" value="SH2_dom_sf"/>
</dbReference>
<reference evidence="10" key="1">
    <citation type="submission" date="2025-08" db="UniProtKB">
        <authorList>
            <consortium name="RefSeq"/>
        </authorList>
    </citation>
    <scope>IDENTIFICATION</scope>
    <source>
        <tissue evidence="10">Thorax and Abdomen</tissue>
    </source>
</reference>
<dbReference type="GeneID" id="107221017"/>
<evidence type="ECO:0000256" key="1">
    <source>
        <dbReference type="ARBA" id="ARBA00022604"/>
    </source>
</evidence>
<feature type="domain" description="SH2" evidence="7">
    <location>
        <begin position="217"/>
        <end position="324"/>
    </location>
</feature>
<name>A0ABM3FKD5_NEOLC</name>
<dbReference type="PANTHER" id="PTHR10155">
    <property type="entry name" value="PHOSPHATIDYLINOSITOL 3-KINASE REGULATORY SUBUNIT"/>
    <property type="match status" value="1"/>
</dbReference>
<feature type="domain" description="SOCS box" evidence="8">
    <location>
        <begin position="319"/>
        <end position="368"/>
    </location>
</feature>
<evidence type="ECO:0000256" key="3">
    <source>
        <dbReference type="ARBA" id="ARBA00022786"/>
    </source>
</evidence>
<dbReference type="InterPro" id="IPR000980">
    <property type="entry name" value="SH2"/>
</dbReference>
<dbReference type="InterPro" id="IPR001496">
    <property type="entry name" value="SOCS_box"/>
</dbReference>
<dbReference type="PANTHER" id="PTHR10155:SF32">
    <property type="entry name" value="LP02169P"/>
    <property type="match status" value="1"/>
</dbReference>
<feature type="compositionally biased region" description="Polar residues" evidence="6">
    <location>
        <begin position="142"/>
        <end position="156"/>
    </location>
</feature>
<dbReference type="PROSITE" id="PS50001">
    <property type="entry name" value="SH2"/>
    <property type="match status" value="1"/>
</dbReference>
<dbReference type="SUPFAM" id="SSF158235">
    <property type="entry name" value="SOCS box-like"/>
    <property type="match status" value="1"/>
</dbReference>
<protein>
    <submittedName>
        <fullName evidence="10">Suppressor of cytokine signaling 4 isoform X2</fullName>
    </submittedName>
</protein>
<dbReference type="PROSITE" id="PS50225">
    <property type="entry name" value="SOCS"/>
    <property type="match status" value="1"/>
</dbReference>
<dbReference type="Gene3D" id="3.30.505.10">
    <property type="entry name" value="SH2 domain"/>
    <property type="match status" value="1"/>
</dbReference>
<organism evidence="9 10">
    <name type="scientific">Neodiprion lecontei</name>
    <name type="common">Redheaded pine sawfly</name>
    <dbReference type="NCBI Taxonomy" id="441921"/>
    <lineage>
        <taxon>Eukaryota</taxon>
        <taxon>Metazoa</taxon>
        <taxon>Ecdysozoa</taxon>
        <taxon>Arthropoda</taxon>
        <taxon>Hexapoda</taxon>
        <taxon>Insecta</taxon>
        <taxon>Pterygota</taxon>
        <taxon>Neoptera</taxon>
        <taxon>Endopterygota</taxon>
        <taxon>Hymenoptera</taxon>
        <taxon>Tenthredinoidea</taxon>
        <taxon>Diprionidae</taxon>
        <taxon>Diprioninae</taxon>
        <taxon>Neodiprion</taxon>
    </lineage>
</organism>
<dbReference type="Proteomes" id="UP000829291">
    <property type="component" value="Chromosome 2"/>
</dbReference>
<dbReference type="Pfam" id="PF00017">
    <property type="entry name" value="SH2"/>
    <property type="match status" value="1"/>
</dbReference>
<proteinExistence type="predicted"/>
<dbReference type="SMART" id="SM00252">
    <property type="entry name" value="SH2"/>
    <property type="match status" value="1"/>
</dbReference>
<evidence type="ECO:0000259" key="7">
    <source>
        <dbReference type="PROSITE" id="PS50001"/>
    </source>
</evidence>
<keyword evidence="4 5" id="KW-0727">SH2 domain</keyword>
<evidence type="ECO:0000256" key="2">
    <source>
        <dbReference type="ARBA" id="ARBA00022700"/>
    </source>
</evidence>
<keyword evidence="9" id="KW-1185">Reference proteome</keyword>
<evidence type="ECO:0000256" key="4">
    <source>
        <dbReference type="ARBA" id="ARBA00022999"/>
    </source>
</evidence>
<dbReference type="RefSeq" id="XP_046588453.1">
    <property type="nucleotide sequence ID" value="XM_046732497.1"/>
</dbReference>
<keyword evidence="2" id="KW-0734">Signal transduction inhibitor</keyword>
<evidence type="ECO:0000259" key="8">
    <source>
        <dbReference type="PROSITE" id="PS50225"/>
    </source>
</evidence>
<accession>A0ABM3FKD5</accession>
<dbReference type="PRINTS" id="PR00401">
    <property type="entry name" value="SH2DOMAIN"/>
</dbReference>